<gene>
    <name evidence="1" type="ORF">BV25DRAFT_1816119</name>
</gene>
<reference evidence="1" key="2">
    <citation type="journal article" date="2022" name="New Phytol.">
        <title>Evolutionary transition to the ectomycorrhizal habit in the genomes of a hyperdiverse lineage of mushroom-forming fungi.</title>
        <authorList>
            <person name="Looney B."/>
            <person name="Miyauchi S."/>
            <person name="Morin E."/>
            <person name="Drula E."/>
            <person name="Courty P.E."/>
            <person name="Kohler A."/>
            <person name="Kuo A."/>
            <person name="LaButti K."/>
            <person name="Pangilinan J."/>
            <person name="Lipzen A."/>
            <person name="Riley R."/>
            <person name="Andreopoulos W."/>
            <person name="He G."/>
            <person name="Johnson J."/>
            <person name="Nolan M."/>
            <person name="Tritt A."/>
            <person name="Barry K.W."/>
            <person name="Grigoriev I.V."/>
            <person name="Nagy L.G."/>
            <person name="Hibbett D."/>
            <person name="Henrissat B."/>
            <person name="Matheny P.B."/>
            <person name="Labbe J."/>
            <person name="Martin F.M."/>
        </authorList>
    </citation>
    <scope>NUCLEOTIDE SEQUENCE</scope>
    <source>
        <strain evidence="1">HHB10654</strain>
    </source>
</reference>
<dbReference type="EMBL" id="MU277313">
    <property type="protein sequence ID" value="KAI0055081.1"/>
    <property type="molecule type" value="Genomic_DNA"/>
</dbReference>
<comment type="caution">
    <text evidence="1">The sequence shown here is derived from an EMBL/GenBank/DDBJ whole genome shotgun (WGS) entry which is preliminary data.</text>
</comment>
<sequence length="127" mass="14542">MPDDHTRAPNRLRIWQQNLNASDAAQHHLLNSNLSLDYDVLAIQEPYIKKDQYTYAGSPWRVIYPTPHFTNTSTTRSVLLVRKALDTNSWCQLDFPSSDVTVIQFTGDWGCLTLFNIYNDGSHSLTL</sequence>
<dbReference type="Proteomes" id="UP000814140">
    <property type="component" value="Unassembled WGS sequence"/>
</dbReference>
<name>A0ACB8SH21_9AGAM</name>
<feature type="non-terminal residue" evidence="1">
    <location>
        <position position="127"/>
    </location>
</feature>
<evidence type="ECO:0000313" key="2">
    <source>
        <dbReference type="Proteomes" id="UP000814140"/>
    </source>
</evidence>
<keyword evidence="2" id="KW-1185">Reference proteome</keyword>
<accession>A0ACB8SH21</accession>
<organism evidence="1 2">
    <name type="scientific">Artomyces pyxidatus</name>
    <dbReference type="NCBI Taxonomy" id="48021"/>
    <lineage>
        <taxon>Eukaryota</taxon>
        <taxon>Fungi</taxon>
        <taxon>Dikarya</taxon>
        <taxon>Basidiomycota</taxon>
        <taxon>Agaricomycotina</taxon>
        <taxon>Agaricomycetes</taxon>
        <taxon>Russulales</taxon>
        <taxon>Auriscalpiaceae</taxon>
        <taxon>Artomyces</taxon>
    </lineage>
</organism>
<proteinExistence type="predicted"/>
<evidence type="ECO:0000313" key="1">
    <source>
        <dbReference type="EMBL" id="KAI0055081.1"/>
    </source>
</evidence>
<reference evidence="1" key="1">
    <citation type="submission" date="2021-03" db="EMBL/GenBank/DDBJ databases">
        <authorList>
            <consortium name="DOE Joint Genome Institute"/>
            <person name="Ahrendt S."/>
            <person name="Looney B.P."/>
            <person name="Miyauchi S."/>
            <person name="Morin E."/>
            <person name="Drula E."/>
            <person name="Courty P.E."/>
            <person name="Chicoki N."/>
            <person name="Fauchery L."/>
            <person name="Kohler A."/>
            <person name="Kuo A."/>
            <person name="Labutti K."/>
            <person name="Pangilinan J."/>
            <person name="Lipzen A."/>
            <person name="Riley R."/>
            <person name="Andreopoulos W."/>
            <person name="He G."/>
            <person name="Johnson J."/>
            <person name="Barry K.W."/>
            <person name="Grigoriev I.V."/>
            <person name="Nagy L."/>
            <person name="Hibbett D."/>
            <person name="Henrissat B."/>
            <person name="Matheny P.B."/>
            <person name="Labbe J."/>
            <person name="Martin F."/>
        </authorList>
    </citation>
    <scope>NUCLEOTIDE SEQUENCE</scope>
    <source>
        <strain evidence="1">HHB10654</strain>
    </source>
</reference>
<protein>
    <submittedName>
        <fullName evidence="1">Uncharacterized protein</fullName>
    </submittedName>
</protein>